<evidence type="ECO:0000256" key="1">
    <source>
        <dbReference type="SAM" id="MobiDB-lite"/>
    </source>
</evidence>
<name>A0A0E9PMT1_ANGAN</name>
<reference evidence="2" key="2">
    <citation type="journal article" date="2015" name="Fish Shellfish Immunol.">
        <title>Early steps in the European eel (Anguilla anguilla)-Vibrio vulnificus interaction in the gills: Role of the RtxA13 toxin.</title>
        <authorList>
            <person name="Callol A."/>
            <person name="Pajuelo D."/>
            <person name="Ebbesson L."/>
            <person name="Teles M."/>
            <person name="MacKenzie S."/>
            <person name="Amaro C."/>
        </authorList>
    </citation>
    <scope>NUCLEOTIDE SEQUENCE</scope>
</reference>
<organism evidence="2">
    <name type="scientific">Anguilla anguilla</name>
    <name type="common">European freshwater eel</name>
    <name type="synonym">Muraena anguilla</name>
    <dbReference type="NCBI Taxonomy" id="7936"/>
    <lineage>
        <taxon>Eukaryota</taxon>
        <taxon>Metazoa</taxon>
        <taxon>Chordata</taxon>
        <taxon>Craniata</taxon>
        <taxon>Vertebrata</taxon>
        <taxon>Euteleostomi</taxon>
        <taxon>Actinopterygii</taxon>
        <taxon>Neopterygii</taxon>
        <taxon>Teleostei</taxon>
        <taxon>Anguilliformes</taxon>
        <taxon>Anguillidae</taxon>
        <taxon>Anguilla</taxon>
    </lineage>
</organism>
<reference evidence="2" key="1">
    <citation type="submission" date="2014-11" db="EMBL/GenBank/DDBJ databases">
        <authorList>
            <person name="Amaro Gonzalez C."/>
        </authorList>
    </citation>
    <scope>NUCLEOTIDE SEQUENCE</scope>
</reference>
<protein>
    <submittedName>
        <fullName evidence="2">Uncharacterized protein</fullName>
    </submittedName>
</protein>
<feature type="region of interest" description="Disordered" evidence="1">
    <location>
        <begin position="1"/>
        <end position="26"/>
    </location>
</feature>
<proteinExistence type="predicted"/>
<accession>A0A0E9PMT1</accession>
<dbReference type="AlphaFoldDB" id="A0A0E9PMT1"/>
<evidence type="ECO:0000313" key="2">
    <source>
        <dbReference type="EMBL" id="JAH05612.1"/>
    </source>
</evidence>
<sequence>MPGKQEFIRKSKLMTKSNPRAPSSLGESPLCAFHICETESKSYKYCFIHWMKRYVEHLHCHLSFVPVFNIIYLVHEIYFKATSKHLVRDQLKSEICTGCHADVKWKQDSLIKNS</sequence>
<dbReference type="EMBL" id="GBXM01102965">
    <property type="protein sequence ID" value="JAH05612.1"/>
    <property type="molecule type" value="Transcribed_RNA"/>
</dbReference>